<dbReference type="EnsemblPlants" id="HORVU.MOREX.r3.3HG0280880.1">
    <property type="protein sequence ID" value="HORVU.MOREX.r3.3HG0280880.1.CDS1"/>
    <property type="gene ID" value="HORVU.MOREX.r3.3HG0280880"/>
</dbReference>
<evidence type="ECO:0000259" key="1">
    <source>
        <dbReference type="SMART" id="SM00256"/>
    </source>
</evidence>
<dbReference type="Pfam" id="PF08268">
    <property type="entry name" value="FBA_3"/>
    <property type="match status" value="1"/>
</dbReference>
<dbReference type="InterPro" id="IPR017451">
    <property type="entry name" value="F-box-assoc_interact_dom"/>
</dbReference>
<organism evidence="2 3">
    <name type="scientific">Hordeum vulgare subsp. vulgare</name>
    <name type="common">Domesticated barley</name>
    <dbReference type="NCBI Taxonomy" id="112509"/>
    <lineage>
        <taxon>Eukaryota</taxon>
        <taxon>Viridiplantae</taxon>
        <taxon>Streptophyta</taxon>
        <taxon>Embryophyta</taxon>
        <taxon>Tracheophyta</taxon>
        <taxon>Spermatophyta</taxon>
        <taxon>Magnoliopsida</taxon>
        <taxon>Liliopsida</taxon>
        <taxon>Poales</taxon>
        <taxon>Poaceae</taxon>
        <taxon>BOP clade</taxon>
        <taxon>Pooideae</taxon>
        <taxon>Triticodae</taxon>
        <taxon>Triticeae</taxon>
        <taxon>Hordeinae</taxon>
        <taxon>Hordeum</taxon>
    </lineage>
</organism>
<reference evidence="2" key="2">
    <citation type="submission" date="2020-10" db="EMBL/GenBank/DDBJ databases">
        <authorList>
            <person name="Scholz U."/>
            <person name="Mascher M."/>
            <person name="Fiebig A."/>
        </authorList>
    </citation>
    <scope>NUCLEOTIDE SEQUENCE [LARGE SCALE GENOMIC DNA]</scope>
    <source>
        <strain evidence="2">cv. Morex</strain>
    </source>
</reference>
<dbReference type="PANTHER" id="PTHR31672">
    <property type="entry name" value="BNACNNG10540D PROTEIN"/>
    <property type="match status" value="1"/>
</dbReference>
<proteinExistence type="predicted"/>
<dbReference type="SUPFAM" id="SSF81383">
    <property type="entry name" value="F-box domain"/>
    <property type="match status" value="1"/>
</dbReference>
<dbReference type="NCBIfam" id="TIGR01640">
    <property type="entry name" value="F_box_assoc_1"/>
    <property type="match status" value="1"/>
</dbReference>
<dbReference type="InterPro" id="IPR013187">
    <property type="entry name" value="F-box-assoc_dom_typ3"/>
</dbReference>
<evidence type="ECO:0000313" key="2">
    <source>
        <dbReference type="EnsemblPlants" id="HORVU.MOREX.r3.3HG0280880.1.CDS1"/>
    </source>
</evidence>
<dbReference type="InterPro" id="IPR050796">
    <property type="entry name" value="SCF_F-box_component"/>
</dbReference>
<name>A0A8I6WSQ3_HORVV</name>
<protein>
    <recommendedName>
        <fullName evidence="1">F-box domain-containing protein</fullName>
    </recommendedName>
</protein>
<dbReference type="InterPro" id="IPR036047">
    <property type="entry name" value="F-box-like_dom_sf"/>
</dbReference>
<dbReference type="Gene3D" id="1.20.1280.50">
    <property type="match status" value="1"/>
</dbReference>
<dbReference type="Pfam" id="PF12937">
    <property type="entry name" value="F-box-like"/>
    <property type="match status" value="1"/>
</dbReference>
<accession>A0A8I6WSQ3</accession>
<dbReference type="InterPro" id="IPR001810">
    <property type="entry name" value="F-box_dom"/>
</dbReference>
<keyword evidence="3" id="KW-1185">Reference proteome</keyword>
<dbReference type="SMART" id="SM00256">
    <property type="entry name" value="FBOX"/>
    <property type="match status" value="1"/>
</dbReference>
<sequence length="374" mass="42865">MNKAPRARTKLSLGGLPDEIVIWEILVRLSPKALLRCRAVCRAWCNATSTHDFLLAHHARQPILSLLQNGDDDILDIFDPRPTRVAADQFQSFDICGQNFLNLGDNFAFFDLVASCDGILILCIDAINYFVCNPVTRQYTRLPLHLRHKWTLLGMYPHSPTGEYRVLLYLHSHDADHKLVPGSYVLPLGSGQPPRHIGWPDAVDLEPVPHVLCRGNLHWYPSDIEWGDRTISVFDTTSESFRKMRAPVFTDCADLFEMDGVLGMAIFDYVKTVDIWLLQDFEREVWTFNCRVELPLQQIRMQFGRCDSRLSPKVVVVPGDDELLVLIKFHEWLFHVGKDGKLVTTFHRKQANPTHFQLKETLVPHTFFPTIPTP</sequence>
<feature type="domain" description="F-box" evidence="1">
    <location>
        <begin position="16"/>
        <end position="57"/>
    </location>
</feature>
<reference evidence="2" key="3">
    <citation type="submission" date="2022-01" db="UniProtKB">
        <authorList>
            <consortium name="EnsemblPlants"/>
        </authorList>
    </citation>
    <scope>IDENTIFICATION</scope>
    <source>
        <strain evidence="2">subsp. vulgare</strain>
    </source>
</reference>
<dbReference type="AlphaFoldDB" id="A0A8I6WSQ3"/>
<dbReference type="Proteomes" id="UP000011116">
    <property type="component" value="Chromosome 3H"/>
</dbReference>
<dbReference type="Gramene" id="HORVU.MOREX.r3.3HG0280880.1">
    <property type="protein sequence ID" value="HORVU.MOREX.r3.3HG0280880.1.CDS1"/>
    <property type="gene ID" value="HORVU.MOREX.r3.3HG0280880"/>
</dbReference>
<dbReference type="PANTHER" id="PTHR31672:SF2">
    <property type="entry name" value="F-BOX DOMAIN-CONTAINING PROTEIN"/>
    <property type="match status" value="1"/>
</dbReference>
<evidence type="ECO:0000313" key="3">
    <source>
        <dbReference type="Proteomes" id="UP000011116"/>
    </source>
</evidence>
<reference evidence="3" key="1">
    <citation type="journal article" date="2012" name="Nature">
        <title>A physical, genetic and functional sequence assembly of the barley genome.</title>
        <authorList>
            <consortium name="The International Barley Genome Sequencing Consortium"/>
            <person name="Mayer K.F."/>
            <person name="Waugh R."/>
            <person name="Brown J.W."/>
            <person name="Schulman A."/>
            <person name="Langridge P."/>
            <person name="Platzer M."/>
            <person name="Fincher G.B."/>
            <person name="Muehlbauer G.J."/>
            <person name="Sato K."/>
            <person name="Close T.J."/>
            <person name="Wise R.P."/>
            <person name="Stein N."/>
        </authorList>
    </citation>
    <scope>NUCLEOTIDE SEQUENCE [LARGE SCALE GENOMIC DNA]</scope>
    <source>
        <strain evidence="3">cv. Morex</strain>
    </source>
</reference>